<dbReference type="AlphaFoldDB" id="A0A8R7QF64"/>
<reference evidence="1" key="3">
    <citation type="submission" date="2022-06" db="UniProtKB">
        <authorList>
            <consortium name="EnsemblPlants"/>
        </authorList>
    </citation>
    <scope>IDENTIFICATION</scope>
</reference>
<protein>
    <submittedName>
        <fullName evidence="1">Uncharacterized protein</fullName>
    </submittedName>
</protein>
<proteinExistence type="predicted"/>
<dbReference type="EnsemblPlants" id="TuG1812G0500003913.01.T01">
    <property type="protein sequence ID" value="TuG1812G0500003913.01.T01.cds421857"/>
    <property type="gene ID" value="TuG1812G0500003913.01"/>
</dbReference>
<dbReference type="Gramene" id="TuG1812G0500003913.01.T01">
    <property type="protein sequence ID" value="TuG1812G0500003913.01.T01.cds421857"/>
    <property type="gene ID" value="TuG1812G0500003913.01"/>
</dbReference>
<evidence type="ECO:0000313" key="2">
    <source>
        <dbReference type="Proteomes" id="UP000015106"/>
    </source>
</evidence>
<keyword evidence="2" id="KW-1185">Reference proteome</keyword>
<dbReference type="Proteomes" id="UP000015106">
    <property type="component" value="Chromosome 5"/>
</dbReference>
<reference evidence="1" key="2">
    <citation type="submission" date="2018-03" db="EMBL/GenBank/DDBJ databases">
        <title>The Triticum urartu genome reveals the dynamic nature of wheat genome evolution.</title>
        <authorList>
            <person name="Ling H."/>
            <person name="Ma B."/>
            <person name="Shi X."/>
            <person name="Liu H."/>
            <person name="Dong L."/>
            <person name="Sun H."/>
            <person name="Cao Y."/>
            <person name="Gao Q."/>
            <person name="Zheng S."/>
            <person name="Li Y."/>
            <person name="Yu Y."/>
            <person name="Du H."/>
            <person name="Qi M."/>
            <person name="Li Y."/>
            <person name="Yu H."/>
            <person name="Cui Y."/>
            <person name="Wang N."/>
            <person name="Chen C."/>
            <person name="Wu H."/>
            <person name="Zhao Y."/>
            <person name="Zhang J."/>
            <person name="Li Y."/>
            <person name="Zhou W."/>
            <person name="Zhang B."/>
            <person name="Hu W."/>
            <person name="Eijk M."/>
            <person name="Tang J."/>
            <person name="Witsenboer H."/>
            <person name="Zhao S."/>
            <person name="Li Z."/>
            <person name="Zhang A."/>
            <person name="Wang D."/>
            <person name="Liang C."/>
        </authorList>
    </citation>
    <scope>NUCLEOTIDE SEQUENCE [LARGE SCALE GENOMIC DNA]</scope>
    <source>
        <strain evidence="1">cv. G1812</strain>
    </source>
</reference>
<organism evidence="1 2">
    <name type="scientific">Triticum urartu</name>
    <name type="common">Red wild einkorn</name>
    <name type="synonym">Crithodium urartu</name>
    <dbReference type="NCBI Taxonomy" id="4572"/>
    <lineage>
        <taxon>Eukaryota</taxon>
        <taxon>Viridiplantae</taxon>
        <taxon>Streptophyta</taxon>
        <taxon>Embryophyta</taxon>
        <taxon>Tracheophyta</taxon>
        <taxon>Spermatophyta</taxon>
        <taxon>Magnoliopsida</taxon>
        <taxon>Liliopsida</taxon>
        <taxon>Poales</taxon>
        <taxon>Poaceae</taxon>
        <taxon>BOP clade</taxon>
        <taxon>Pooideae</taxon>
        <taxon>Triticodae</taxon>
        <taxon>Triticeae</taxon>
        <taxon>Triticinae</taxon>
        <taxon>Triticum</taxon>
    </lineage>
</organism>
<sequence>MISCQVAMRCTPVMPSLSLFTPWEEWRACGVKTASTLTQTDGSWRVATSSRMYRLTSSWPSTRARGCAWARKSRLYR</sequence>
<accession>A0A8R7QF64</accession>
<evidence type="ECO:0000313" key="1">
    <source>
        <dbReference type="EnsemblPlants" id="TuG1812G0500003913.01.T01.cds421857"/>
    </source>
</evidence>
<name>A0A8R7QF64_TRIUA</name>
<reference evidence="2" key="1">
    <citation type="journal article" date="2013" name="Nature">
        <title>Draft genome of the wheat A-genome progenitor Triticum urartu.</title>
        <authorList>
            <person name="Ling H.Q."/>
            <person name="Zhao S."/>
            <person name="Liu D."/>
            <person name="Wang J."/>
            <person name="Sun H."/>
            <person name="Zhang C."/>
            <person name="Fan H."/>
            <person name="Li D."/>
            <person name="Dong L."/>
            <person name="Tao Y."/>
            <person name="Gao C."/>
            <person name="Wu H."/>
            <person name="Li Y."/>
            <person name="Cui Y."/>
            <person name="Guo X."/>
            <person name="Zheng S."/>
            <person name="Wang B."/>
            <person name="Yu K."/>
            <person name="Liang Q."/>
            <person name="Yang W."/>
            <person name="Lou X."/>
            <person name="Chen J."/>
            <person name="Feng M."/>
            <person name="Jian J."/>
            <person name="Zhang X."/>
            <person name="Luo G."/>
            <person name="Jiang Y."/>
            <person name="Liu J."/>
            <person name="Wang Z."/>
            <person name="Sha Y."/>
            <person name="Zhang B."/>
            <person name="Wu H."/>
            <person name="Tang D."/>
            <person name="Shen Q."/>
            <person name="Xue P."/>
            <person name="Zou S."/>
            <person name="Wang X."/>
            <person name="Liu X."/>
            <person name="Wang F."/>
            <person name="Yang Y."/>
            <person name="An X."/>
            <person name="Dong Z."/>
            <person name="Zhang K."/>
            <person name="Zhang X."/>
            <person name="Luo M.C."/>
            <person name="Dvorak J."/>
            <person name="Tong Y."/>
            <person name="Wang J."/>
            <person name="Yang H."/>
            <person name="Li Z."/>
            <person name="Wang D."/>
            <person name="Zhang A."/>
            <person name="Wang J."/>
        </authorList>
    </citation>
    <scope>NUCLEOTIDE SEQUENCE</scope>
    <source>
        <strain evidence="2">cv. G1812</strain>
    </source>
</reference>